<organism evidence="1 2">
    <name type="scientific">Caballeronia humi</name>
    <dbReference type="NCBI Taxonomy" id="326474"/>
    <lineage>
        <taxon>Bacteria</taxon>
        <taxon>Pseudomonadati</taxon>
        <taxon>Pseudomonadota</taxon>
        <taxon>Betaproteobacteria</taxon>
        <taxon>Burkholderiales</taxon>
        <taxon>Burkholderiaceae</taxon>
        <taxon>Caballeronia</taxon>
    </lineage>
</organism>
<dbReference type="Proteomes" id="UP000054977">
    <property type="component" value="Unassembled WGS sequence"/>
</dbReference>
<protein>
    <submittedName>
        <fullName evidence="1">Uncharacterized protein</fullName>
    </submittedName>
</protein>
<gene>
    <name evidence="1" type="ORF">AWB65_01255</name>
</gene>
<name>A0A158FTD7_9BURK</name>
<sequence length="72" mass="8599">MFPVRGQRIWMRRWQRAGDKRRPLPERPAALWHREDSSRAVPSQPAMRSRCQKWGTVDRMTGWNRSARVAEP</sequence>
<dbReference type="AlphaFoldDB" id="A0A158FTD7"/>
<dbReference type="EMBL" id="FCNW02000003">
    <property type="protein sequence ID" value="SAL23088.1"/>
    <property type="molecule type" value="Genomic_DNA"/>
</dbReference>
<comment type="caution">
    <text evidence="1">The sequence shown here is derived from an EMBL/GenBank/DDBJ whole genome shotgun (WGS) entry which is preliminary data.</text>
</comment>
<accession>A0A158FTD7</accession>
<reference evidence="1" key="1">
    <citation type="submission" date="2016-01" db="EMBL/GenBank/DDBJ databases">
        <authorList>
            <person name="Peeters C."/>
        </authorList>
    </citation>
    <scope>NUCLEOTIDE SEQUENCE [LARGE SCALE GENOMIC DNA]</scope>
    <source>
        <strain evidence="1">LMG 22934</strain>
    </source>
</reference>
<keyword evidence="2" id="KW-1185">Reference proteome</keyword>
<proteinExistence type="predicted"/>
<dbReference type="STRING" id="326474.AWB65_01255"/>
<evidence type="ECO:0000313" key="1">
    <source>
        <dbReference type="EMBL" id="SAL23088.1"/>
    </source>
</evidence>
<evidence type="ECO:0000313" key="2">
    <source>
        <dbReference type="Proteomes" id="UP000054977"/>
    </source>
</evidence>